<dbReference type="PROSITE" id="PS50097">
    <property type="entry name" value="BTB"/>
    <property type="match status" value="1"/>
</dbReference>
<dbReference type="SUPFAM" id="SSF54236">
    <property type="entry name" value="Ubiquitin-like"/>
    <property type="match status" value="1"/>
</dbReference>
<proteinExistence type="predicted"/>
<dbReference type="PROSITE" id="PS50053">
    <property type="entry name" value="UBIQUITIN_2"/>
    <property type="match status" value="1"/>
</dbReference>
<dbReference type="PRINTS" id="PR00348">
    <property type="entry name" value="UBIQUITIN"/>
</dbReference>
<feature type="domain" description="Ubiquitin-like" evidence="2">
    <location>
        <begin position="120"/>
        <end position="181"/>
    </location>
</feature>
<accession>A0AAV8AEV6</accession>
<comment type="caution">
    <text evidence="4">The sequence shown here is derived from an EMBL/GenBank/DDBJ whole genome shotgun (WGS) entry which is preliminary data.</text>
</comment>
<evidence type="ECO:0000313" key="4">
    <source>
        <dbReference type="EMBL" id="KAJ3452195.1"/>
    </source>
</evidence>
<dbReference type="InterPro" id="IPR011333">
    <property type="entry name" value="SKP1/BTB/POZ_sf"/>
</dbReference>
<dbReference type="Gene3D" id="3.10.20.90">
    <property type="entry name" value="Phosphatidylinositol 3-kinase Catalytic Subunit, Chain A, domain 1"/>
    <property type="match status" value="1"/>
</dbReference>
<dbReference type="AlphaFoldDB" id="A0AAV8AEV6"/>
<dbReference type="InterPro" id="IPR019956">
    <property type="entry name" value="Ubiquitin_dom"/>
</dbReference>
<dbReference type="SUPFAM" id="SSF54695">
    <property type="entry name" value="POZ domain"/>
    <property type="match status" value="1"/>
</dbReference>
<evidence type="ECO:0000256" key="1">
    <source>
        <dbReference type="SAM" id="MobiDB-lite"/>
    </source>
</evidence>
<dbReference type="Pfam" id="PF00240">
    <property type="entry name" value="ubiquitin"/>
    <property type="match status" value="1"/>
</dbReference>
<feature type="region of interest" description="Disordered" evidence="1">
    <location>
        <begin position="440"/>
        <end position="459"/>
    </location>
</feature>
<dbReference type="EMBL" id="JANTQA010000008">
    <property type="protein sequence ID" value="KAJ3452195.1"/>
    <property type="molecule type" value="Genomic_DNA"/>
</dbReference>
<dbReference type="SMART" id="SM00213">
    <property type="entry name" value="UBQ"/>
    <property type="match status" value="1"/>
</dbReference>
<dbReference type="InterPro" id="IPR000626">
    <property type="entry name" value="Ubiquitin-like_dom"/>
</dbReference>
<feature type="compositionally biased region" description="Acidic residues" evidence="1">
    <location>
        <begin position="442"/>
        <end position="459"/>
    </location>
</feature>
<dbReference type="InterPro" id="IPR029071">
    <property type="entry name" value="Ubiquitin-like_domsf"/>
</dbReference>
<organism evidence="4 5">
    <name type="scientific">Anaeramoeba flamelloides</name>
    <dbReference type="NCBI Taxonomy" id="1746091"/>
    <lineage>
        <taxon>Eukaryota</taxon>
        <taxon>Metamonada</taxon>
        <taxon>Anaeramoebidae</taxon>
        <taxon>Anaeramoeba</taxon>
    </lineage>
</organism>
<dbReference type="Proteomes" id="UP001146793">
    <property type="component" value="Unassembled WGS sequence"/>
</dbReference>
<gene>
    <name evidence="4" type="ORF">M0812_03959</name>
</gene>
<feature type="compositionally biased region" description="Basic and acidic residues" evidence="1">
    <location>
        <begin position="381"/>
        <end position="404"/>
    </location>
</feature>
<dbReference type="InterPro" id="IPR000210">
    <property type="entry name" value="BTB/POZ_dom"/>
</dbReference>
<feature type="region of interest" description="Disordered" evidence="1">
    <location>
        <begin position="366"/>
        <end position="405"/>
    </location>
</feature>
<dbReference type="Gene3D" id="3.30.710.10">
    <property type="entry name" value="Potassium Channel Kv1.1, Chain A"/>
    <property type="match status" value="1"/>
</dbReference>
<evidence type="ECO:0000259" key="2">
    <source>
        <dbReference type="PROSITE" id="PS50053"/>
    </source>
</evidence>
<protein>
    <submittedName>
        <fullName evidence="4">Polyubiquitin</fullName>
    </submittedName>
</protein>
<sequence>MSLVSPSNDQPDQLYLDTNFFLKALFCEGYFFVCPFCKELGVQCSFNRGSYCCKKCQTKFCYVCGNKLENDLHSLYHWKNTHYNKTNKFKPVIQTTKTDYYKKKPNTHQILFLTAQTCFLEFEKTDTIGQVKSRVAQVTTCTKIMQRLIWCGKGLENQRRLCDYGINNSKPFHNVLRLENQSTKVFYTITDQKTQDLNLSQPSQYRLPYSFVNDFSKEKIFKHIEKSLNIKSSDQIWLAYGIRIDNLPQDFIKTILAYLGNNYYLVLKKCQYGQIDPEFGIALELSDFYQQKEFSDIEINKFKAHSQILYARTRIEPNRLKHIFETILTNKEIELFLDWIYGSLPAESNPKILKLWEKVQNEHSKMIKKKTVTNKQNNKGNKNENEKENENEKGKGKEFKDLPKQKKQGNFEQITKLRSIKEDFEWLYKQDTTKDFSIIVQNEEEENESNYDENNDEDELENESISVHSIILLIRSGLFRDLFRNVKNLKNSVKDFSNISDHSLEILIRFFYTNEINLTADEDPILFLEETSNVFEYYQLSKCSPFDILFSEMQMNKMKK</sequence>
<dbReference type="CDD" id="cd18186">
    <property type="entry name" value="BTB_POZ_ZBTB_KLHL-like"/>
    <property type="match status" value="1"/>
</dbReference>
<reference evidence="4" key="1">
    <citation type="submission" date="2022-08" db="EMBL/GenBank/DDBJ databases">
        <title>Novel sulphate-reducing endosymbionts in the free-living metamonad Anaeramoeba.</title>
        <authorList>
            <person name="Jerlstrom-Hultqvist J."/>
            <person name="Cepicka I."/>
            <person name="Gallot-Lavallee L."/>
            <person name="Salas-Leiva D."/>
            <person name="Curtis B.A."/>
            <person name="Zahonova K."/>
            <person name="Pipaliya S."/>
            <person name="Dacks J."/>
            <person name="Roger A.J."/>
        </authorList>
    </citation>
    <scope>NUCLEOTIDE SEQUENCE</scope>
    <source>
        <strain evidence="4">Busselton2</strain>
    </source>
</reference>
<dbReference type="Pfam" id="PF00651">
    <property type="entry name" value="BTB"/>
    <property type="match status" value="1"/>
</dbReference>
<feature type="domain" description="BTB" evidence="3">
    <location>
        <begin position="434"/>
        <end position="520"/>
    </location>
</feature>
<evidence type="ECO:0000259" key="3">
    <source>
        <dbReference type="PROSITE" id="PS50097"/>
    </source>
</evidence>
<name>A0AAV8AEV6_9EUKA</name>
<evidence type="ECO:0000313" key="5">
    <source>
        <dbReference type="Proteomes" id="UP001146793"/>
    </source>
</evidence>